<evidence type="ECO:0000256" key="4">
    <source>
        <dbReference type="ARBA" id="ARBA00023136"/>
    </source>
</evidence>
<evidence type="ECO:0000259" key="10">
    <source>
        <dbReference type="PROSITE" id="PS51870"/>
    </source>
</evidence>
<dbReference type="Gene3D" id="1.20.120.770">
    <property type="entry name" value="Amyloid precursor protein, E2 domain"/>
    <property type="match status" value="1"/>
</dbReference>
<evidence type="ECO:0000259" key="9">
    <source>
        <dbReference type="PROSITE" id="PS51869"/>
    </source>
</evidence>
<dbReference type="GO" id="GO:0007417">
    <property type="term" value="P:central nervous system development"/>
    <property type="evidence" value="ECO:0007669"/>
    <property type="project" value="TreeGrafter"/>
</dbReference>
<feature type="chain" id="PRO_5043651749" description="Amyloid-beta-like protein" evidence="8">
    <location>
        <begin position="22"/>
        <end position="702"/>
    </location>
</feature>
<dbReference type="AlphaFoldDB" id="A0AAV2T3C5"/>
<dbReference type="PROSITE" id="PS51869">
    <property type="entry name" value="APP_E1"/>
    <property type="match status" value="1"/>
</dbReference>
<evidence type="ECO:0000256" key="8">
    <source>
        <dbReference type="SAM" id="SignalP"/>
    </source>
</evidence>
<evidence type="ECO:0000256" key="7">
    <source>
        <dbReference type="SAM" id="Phobius"/>
    </source>
</evidence>
<dbReference type="InterPro" id="IPR024329">
    <property type="entry name" value="Amyloid_glyco_E2_domain"/>
</dbReference>
<comment type="caution">
    <text evidence="11">The sequence shown here is derived from an EMBL/GenBank/DDBJ whole genome shotgun (WGS) entry which is preliminary data.</text>
</comment>
<name>A0AAV2T3C5_CALDB</name>
<feature type="signal peptide" evidence="8">
    <location>
        <begin position="1"/>
        <end position="21"/>
    </location>
</feature>
<dbReference type="PANTHER" id="PTHR23103">
    <property type="entry name" value="ALZHEIMER'S DISEASE BETA-AMYLOID RELATED"/>
    <property type="match status" value="1"/>
</dbReference>
<keyword evidence="3 7" id="KW-1133">Transmembrane helix</keyword>
<dbReference type="InterPro" id="IPR008154">
    <property type="entry name" value="Amyloid_glyco_extra"/>
</dbReference>
<keyword evidence="4 7" id="KW-0472">Membrane</keyword>
<dbReference type="SMART" id="SM00006">
    <property type="entry name" value="A4_EXTRA"/>
    <property type="match status" value="1"/>
</dbReference>
<dbReference type="SUPFAM" id="SSF56491">
    <property type="entry name" value="A heparin-binding domain"/>
    <property type="match status" value="1"/>
</dbReference>
<dbReference type="Pfam" id="PF02177">
    <property type="entry name" value="APP_N"/>
    <property type="match status" value="1"/>
</dbReference>
<dbReference type="PANTHER" id="PTHR23103:SF15">
    <property type="entry name" value="AMYLOID-BETA-LIKE PROTEIN"/>
    <property type="match status" value="1"/>
</dbReference>
<dbReference type="Proteomes" id="UP001497525">
    <property type="component" value="Unassembled WGS sequence"/>
</dbReference>
<protein>
    <recommendedName>
        <fullName evidence="13">Amyloid-beta-like protein</fullName>
    </recommendedName>
</protein>
<dbReference type="PROSITE" id="PS51870">
    <property type="entry name" value="APP_E2"/>
    <property type="match status" value="1"/>
</dbReference>
<keyword evidence="2 7" id="KW-0812">Transmembrane</keyword>
<evidence type="ECO:0000256" key="6">
    <source>
        <dbReference type="SAM" id="MobiDB-lite"/>
    </source>
</evidence>
<dbReference type="EMBL" id="CAXLJL010000036">
    <property type="protein sequence ID" value="CAL5129778.1"/>
    <property type="molecule type" value="Genomic_DNA"/>
</dbReference>
<accession>A0AAV2T3C5</accession>
<organism evidence="11 12">
    <name type="scientific">Calicophoron daubneyi</name>
    <name type="common">Rumen fluke</name>
    <name type="synonym">Paramphistomum daubneyi</name>
    <dbReference type="NCBI Taxonomy" id="300641"/>
    <lineage>
        <taxon>Eukaryota</taxon>
        <taxon>Metazoa</taxon>
        <taxon>Spiralia</taxon>
        <taxon>Lophotrochozoa</taxon>
        <taxon>Platyhelminthes</taxon>
        <taxon>Trematoda</taxon>
        <taxon>Digenea</taxon>
        <taxon>Plagiorchiida</taxon>
        <taxon>Pronocephalata</taxon>
        <taxon>Paramphistomoidea</taxon>
        <taxon>Paramphistomidae</taxon>
        <taxon>Calicophoron</taxon>
    </lineage>
</organism>
<feature type="disulfide bond" evidence="5">
    <location>
        <begin position="136"/>
        <end position="166"/>
    </location>
</feature>
<evidence type="ECO:0000313" key="11">
    <source>
        <dbReference type="EMBL" id="CAL5129778.1"/>
    </source>
</evidence>
<dbReference type="InterPro" id="IPR008155">
    <property type="entry name" value="Amyloid_glyco"/>
</dbReference>
<feature type="compositionally biased region" description="Acidic residues" evidence="6">
    <location>
        <begin position="195"/>
        <end position="205"/>
    </location>
</feature>
<comment type="similarity">
    <text evidence="5">Belongs to the APP family.</text>
</comment>
<feature type="transmembrane region" description="Helical" evidence="7">
    <location>
        <begin position="610"/>
        <end position="635"/>
    </location>
</feature>
<evidence type="ECO:0000256" key="1">
    <source>
        <dbReference type="ARBA" id="ARBA00004479"/>
    </source>
</evidence>
<dbReference type="Pfam" id="PF12925">
    <property type="entry name" value="APP_E2"/>
    <property type="match status" value="1"/>
</dbReference>
<keyword evidence="8" id="KW-0732">Signal</keyword>
<dbReference type="GO" id="GO:0016020">
    <property type="term" value="C:membrane"/>
    <property type="evidence" value="ECO:0007669"/>
    <property type="project" value="UniProtKB-SubCell"/>
</dbReference>
<feature type="domain" description="E1" evidence="9">
    <location>
        <begin position="22"/>
        <end position="187"/>
    </location>
</feature>
<dbReference type="GO" id="GO:0008201">
    <property type="term" value="F:heparin binding"/>
    <property type="evidence" value="ECO:0007669"/>
    <property type="project" value="UniProtKB-UniRule"/>
</dbReference>
<evidence type="ECO:0000256" key="5">
    <source>
        <dbReference type="PROSITE-ProRule" id="PRU01217"/>
    </source>
</evidence>
<dbReference type="Gene3D" id="3.90.570.10">
    <property type="entry name" value="Amyloidogenic glycoprotein, heparin-binding domain"/>
    <property type="match status" value="1"/>
</dbReference>
<proteinExistence type="inferred from homology"/>
<dbReference type="GO" id="GO:0007409">
    <property type="term" value="P:axonogenesis"/>
    <property type="evidence" value="ECO:0007669"/>
    <property type="project" value="TreeGrafter"/>
</dbReference>
<dbReference type="InterPro" id="IPR015849">
    <property type="entry name" value="Amyloid_glyco_heparin-bd"/>
</dbReference>
<feature type="disulfide bond" evidence="5">
    <location>
        <begin position="89"/>
        <end position="96"/>
    </location>
</feature>
<evidence type="ECO:0000256" key="3">
    <source>
        <dbReference type="ARBA" id="ARBA00022989"/>
    </source>
</evidence>
<dbReference type="InterPro" id="IPR036176">
    <property type="entry name" value="E2_sf"/>
</dbReference>
<sequence length="702" mass="78961">MSWILPLVSSFFGLQLYLVSSKELPAAVAFYCGRPSLRLTPVGWAQDANQPCLHTAEEALQYCRDAYPGVQFFDAVVAPYIQVHIGTWCGVNEKNCSSHNGQYGIQPWICSTRQLEPITVPVGCELHKVGISNASCEKSIFWSHLAEDHCKRLGESLTAKIDVKPCLKDGSYSSLHFLGADVVCCSRGRQPNDTGTEDEDMEEIPNGESNDHKEISLTGSVIGNEDSSLIIERDDEILRRYLKNSTSGQVNEHKTYNEAKAAFTDEFKKRENLLEQELADAESRLTEEDWLHNPEQTQSAEEDLHNEFRQKFISLQEEARTTGHKVYATHQNHLLRQMKQREQAAATVWTQAIRSYPLNITRIFQAAEQLLQVIEHDRYHLVKRFEHLRAVDPVEASQRFADLQKQLSDLDKFLEDCWAEAYKLPIDKTAFKNHVKEVRETKYAHLDASVRALTSVSSPLVGKNELPNPRRESALNAERIISKYRHHIPKIDIDKPMDEKNVTISTMAPLELPLPTQGALDSDDPVLRIPHVTDGFGVDTIWLQDHTPDPSADIFFPQMASTQTSVGHILTEATPLTDNLIMAAHLNQSPAEPVKLTVGSPINQPSRLSAAVILLIVFLCLCFIVVFPIMIRWYIQRARLRRAGYTLTVVEVDEVTDARPAPSTDVSEIDGGGGGQIARWQMNGYENPAYKYSEGAFRIAHA</sequence>
<comment type="caution">
    <text evidence="5">Lacks conserved residue(s) required for the propagation of feature annotation.</text>
</comment>
<feature type="region of interest" description="CuBD subdomain" evidence="5">
    <location>
        <begin position="122"/>
        <end position="187"/>
    </location>
</feature>
<feature type="region of interest" description="GFLD subdomain" evidence="5">
    <location>
        <begin position="22"/>
        <end position="114"/>
    </location>
</feature>
<comment type="subcellular location">
    <subcellularLocation>
        <location evidence="1">Membrane</location>
        <topology evidence="1">Single-pass type I membrane protein</topology>
    </subcellularLocation>
</comment>
<reference evidence="11" key="1">
    <citation type="submission" date="2024-06" db="EMBL/GenBank/DDBJ databases">
        <authorList>
            <person name="Liu X."/>
            <person name="Lenzi L."/>
            <person name="Haldenby T S."/>
            <person name="Uol C."/>
        </authorList>
    </citation>
    <scope>NUCLEOTIDE SEQUENCE</scope>
</reference>
<feature type="domain" description="E2" evidence="10">
    <location>
        <begin position="237"/>
        <end position="438"/>
    </location>
</feature>
<dbReference type="SUPFAM" id="SSF109843">
    <property type="entry name" value="CAPPD, an extracellular domain of amyloid beta A4 protein"/>
    <property type="match status" value="1"/>
</dbReference>
<evidence type="ECO:0008006" key="13">
    <source>
        <dbReference type="Google" id="ProtNLM"/>
    </source>
</evidence>
<feature type="region of interest" description="Disordered" evidence="6">
    <location>
        <begin position="189"/>
        <end position="218"/>
    </location>
</feature>
<gene>
    <name evidence="11" type="ORF">CDAUBV1_LOCUS1222</name>
</gene>
<keyword evidence="5" id="KW-1015">Disulfide bond</keyword>
<evidence type="ECO:0000313" key="12">
    <source>
        <dbReference type="Proteomes" id="UP001497525"/>
    </source>
</evidence>
<dbReference type="InterPro" id="IPR036454">
    <property type="entry name" value="Amyloid_glyco_heparin-bd_sf"/>
</dbReference>
<evidence type="ECO:0000256" key="2">
    <source>
        <dbReference type="ARBA" id="ARBA00022692"/>
    </source>
</evidence>